<evidence type="ECO:0000313" key="2">
    <source>
        <dbReference type="Proteomes" id="UP001206983"/>
    </source>
</evidence>
<dbReference type="AlphaFoldDB" id="A0AAE3HBD6"/>
<dbReference type="Proteomes" id="UP001206983">
    <property type="component" value="Unassembled WGS sequence"/>
</dbReference>
<sequence>MDLKRISIVFLASLILMAGFASASDEKSVIIDDEERLELIAQLEGTNITNGGFIKIALPELYDENPSKATSIYYQQEKVWFNSSDVIDQSIDTEPSTRDIPAGFMIGTSSIIKESTKIKFSTKSTFYGVTPTEQYVYSGLYDSNSELIGFAAKTATSTKTIEVSEYKNYSPGTYKVDGVHQALIPAPYTPTIVLQSSSTGWKTL</sequence>
<dbReference type="RefSeq" id="WP_256623349.1">
    <property type="nucleotide sequence ID" value="NZ_JTEO01000006.1"/>
</dbReference>
<proteinExistence type="predicted"/>
<name>A0AAE3HBD6_9EURY</name>
<reference evidence="1 2" key="1">
    <citation type="journal article" date="2011" name="Appl. Environ. Microbiol.">
        <title>Methanogenic archaea isolated from Taiwan's Chelungpu fault.</title>
        <authorList>
            <person name="Wu S.Y."/>
            <person name="Lai M.C."/>
        </authorList>
    </citation>
    <scope>NUCLEOTIDE SEQUENCE [LARGE SCALE GENOMIC DNA]</scope>
    <source>
        <strain evidence="1 2">St545Mb</strain>
    </source>
</reference>
<comment type="caution">
    <text evidence="1">The sequence shown here is derived from an EMBL/GenBank/DDBJ whole genome shotgun (WGS) entry which is preliminary data.</text>
</comment>
<evidence type="ECO:0000313" key="1">
    <source>
        <dbReference type="EMBL" id="MCQ6963480.1"/>
    </source>
</evidence>
<gene>
    <name evidence="1" type="ORF">PV02_10240</name>
</gene>
<organism evidence="1 2">
    <name type="scientific">Methanolobus chelungpuianus</name>
    <dbReference type="NCBI Taxonomy" id="502115"/>
    <lineage>
        <taxon>Archaea</taxon>
        <taxon>Methanobacteriati</taxon>
        <taxon>Methanobacteriota</taxon>
        <taxon>Stenosarchaea group</taxon>
        <taxon>Methanomicrobia</taxon>
        <taxon>Methanosarcinales</taxon>
        <taxon>Methanosarcinaceae</taxon>
        <taxon>Methanolobus</taxon>
    </lineage>
</organism>
<protein>
    <submittedName>
        <fullName evidence="1">Uncharacterized protein</fullName>
    </submittedName>
</protein>
<keyword evidence="2" id="KW-1185">Reference proteome</keyword>
<dbReference type="EMBL" id="JTEO01000006">
    <property type="protein sequence ID" value="MCQ6963480.1"/>
    <property type="molecule type" value="Genomic_DNA"/>
</dbReference>
<accession>A0AAE3HBD6</accession>